<evidence type="ECO:0000313" key="3">
    <source>
        <dbReference type="Proteomes" id="UP000078290"/>
    </source>
</evidence>
<reference evidence="3" key="1">
    <citation type="submission" date="2016-05" db="EMBL/GenBank/DDBJ databases">
        <authorList>
            <person name="Wang W."/>
            <person name="Zhu L."/>
        </authorList>
    </citation>
    <scope>NUCLEOTIDE SEQUENCE [LARGE SCALE GENOMIC DNA]</scope>
    <source>
        <strain evidence="3">W-2</strain>
    </source>
</reference>
<dbReference type="PROSITE" id="PS51186">
    <property type="entry name" value="GNAT"/>
    <property type="match status" value="1"/>
</dbReference>
<sequence length="280" mass="31212">MYRLNKKDIPGLIALSASVGWDYDEQEINTIMSVGIVYGHKNEQGDIISSAAIIPYDNKLASIGMVIVNENYRGNGLGKELTQACINSVSDETTIMLIATKEGKPLYEKLGFQTVTYVHKFLSDNYMPFYSNHENKEYEIIPLTDSHFSQLQELDQSAIGADRSSFLKFRIRQAKQGVVVRNNNGDVVGYGLSIEGPINLILGPIVAINHDVATYIIEHLARGYRGKLRIDVPDGQESFITYLEKCGFHKVSQPPVMVKNSIQLPPRNHTLYGIAAQIFG</sequence>
<dbReference type="RefSeq" id="WP_064551320.1">
    <property type="nucleotide sequence ID" value="NZ_LXMA01000012.1"/>
</dbReference>
<dbReference type="OrthoDB" id="8453373at2"/>
<dbReference type="Gene3D" id="3.40.630.90">
    <property type="match status" value="1"/>
</dbReference>
<protein>
    <submittedName>
        <fullName evidence="2">Acetyltransferase</fullName>
    </submittedName>
</protein>
<dbReference type="Pfam" id="PF13673">
    <property type="entry name" value="Acetyltransf_10"/>
    <property type="match status" value="1"/>
</dbReference>
<dbReference type="InterPro" id="IPR000182">
    <property type="entry name" value="GNAT_dom"/>
</dbReference>
<dbReference type="PANTHER" id="PTHR47237">
    <property type="entry name" value="SLL0310 PROTEIN"/>
    <property type="match status" value="1"/>
</dbReference>
<comment type="caution">
    <text evidence="2">The sequence shown here is derived from an EMBL/GenBank/DDBJ whole genome shotgun (WGS) entry which is preliminary data.</text>
</comment>
<name>A0A1B7KUC6_PARTM</name>
<dbReference type="PANTHER" id="PTHR47237:SF2">
    <property type="entry name" value="BLL4206 PROTEIN"/>
    <property type="match status" value="1"/>
</dbReference>
<gene>
    <name evidence="2" type="ORF">A7K69_06455</name>
</gene>
<evidence type="ECO:0000313" key="2">
    <source>
        <dbReference type="EMBL" id="OAT73648.1"/>
    </source>
</evidence>
<proteinExistence type="predicted"/>
<evidence type="ECO:0000259" key="1">
    <source>
        <dbReference type="PROSITE" id="PS51186"/>
    </source>
</evidence>
<dbReference type="CDD" id="cd04301">
    <property type="entry name" value="NAT_SF"/>
    <property type="match status" value="1"/>
</dbReference>
<dbReference type="InterPro" id="IPR052729">
    <property type="entry name" value="Acyl/Acetyltrans_Enzymes"/>
</dbReference>
<dbReference type="GO" id="GO:0016747">
    <property type="term" value="F:acyltransferase activity, transferring groups other than amino-acyl groups"/>
    <property type="evidence" value="ECO:0007669"/>
    <property type="project" value="InterPro"/>
</dbReference>
<accession>A0A1B7KUC6</accession>
<dbReference type="Pfam" id="PF18014">
    <property type="entry name" value="Acetyltransf_18"/>
    <property type="match status" value="1"/>
</dbReference>
<dbReference type="InterPro" id="IPR016181">
    <property type="entry name" value="Acyl_CoA_acyltransferase"/>
</dbReference>
<dbReference type="EMBL" id="LXMA01000012">
    <property type="protein sequence ID" value="OAT73648.1"/>
    <property type="molecule type" value="Genomic_DNA"/>
</dbReference>
<dbReference type="AlphaFoldDB" id="A0A1B7KUC6"/>
<organism evidence="2 3">
    <name type="scientific">Parageobacillus thermoglucosidasius</name>
    <name type="common">Geobacillus thermoglucosidasius</name>
    <dbReference type="NCBI Taxonomy" id="1426"/>
    <lineage>
        <taxon>Bacteria</taxon>
        <taxon>Bacillati</taxon>
        <taxon>Bacillota</taxon>
        <taxon>Bacilli</taxon>
        <taxon>Bacillales</taxon>
        <taxon>Anoxybacillaceae</taxon>
        <taxon>Parageobacillus</taxon>
    </lineage>
</organism>
<dbReference type="Proteomes" id="UP000078290">
    <property type="component" value="Unassembled WGS sequence"/>
</dbReference>
<feature type="domain" description="N-acetyltransferase" evidence="1">
    <location>
        <begin position="1"/>
        <end position="132"/>
    </location>
</feature>
<dbReference type="InterPro" id="IPR041496">
    <property type="entry name" value="YitH/HolE_GNAT"/>
</dbReference>
<keyword evidence="2" id="KW-0808">Transferase</keyword>
<dbReference type="SUPFAM" id="SSF55729">
    <property type="entry name" value="Acyl-CoA N-acyltransferases (Nat)"/>
    <property type="match status" value="1"/>
</dbReference>
<dbReference type="Gene3D" id="3.40.630.30">
    <property type="match status" value="1"/>
</dbReference>